<evidence type="ECO:0000256" key="1">
    <source>
        <dbReference type="ARBA" id="ARBA00022723"/>
    </source>
</evidence>
<dbReference type="GO" id="GO:0009055">
    <property type="term" value="F:electron transfer activity"/>
    <property type="evidence" value="ECO:0007669"/>
    <property type="project" value="InterPro"/>
</dbReference>
<evidence type="ECO:0000256" key="2">
    <source>
        <dbReference type="ARBA" id="ARBA00023004"/>
    </source>
</evidence>
<dbReference type="InterPro" id="IPR009056">
    <property type="entry name" value="Cyt_c-like_dom"/>
</dbReference>
<evidence type="ECO:0000259" key="5">
    <source>
        <dbReference type="PROSITE" id="PS51007"/>
    </source>
</evidence>
<organism evidence="6 7">
    <name type="scientific">Wenxinia saemankumensis</name>
    <dbReference type="NCBI Taxonomy" id="1447782"/>
    <lineage>
        <taxon>Bacteria</taxon>
        <taxon>Pseudomonadati</taxon>
        <taxon>Pseudomonadota</taxon>
        <taxon>Alphaproteobacteria</taxon>
        <taxon>Rhodobacterales</taxon>
        <taxon>Roseobacteraceae</taxon>
        <taxon>Wenxinia</taxon>
    </lineage>
</organism>
<dbReference type="PROSITE" id="PS51007">
    <property type="entry name" value="CYTC"/>
    <property type="match status" value="1"/>
</dbReference>
<keyword evidence="4" id="KW-0732">Signal</keyword>
<evidence type="ECO:0000256" key="4">
    <source>
        <dbReference type="SAM" id="SignalP"/>
    </source>
</evidence>
<evidence type="ECO:0000256" key="3">
    <source>
        <dbReference type="PROSITE-ProRule" id="PRU00433"/>
    </source>
</evidence>
<dbReference type="SUPFAM" id="SSF48695">
    <property type="entry name" value="Multiheme cytochromes"/>
    <property type="match status" value="1"/>
</dbReference>
<dbReference type="EMBL" id="FQYO01000004">
    <property type="protein sequence ID" value="SHJ06169.1"/>
    <property type="molecule type" value="Genomic_DNA"/>
</dbReference>
<proteinExistence type="predicted"/>
<dbReference type="GO" id="GO:0046872">
    <property type="term" value="F:metal ion binding"/>
    <property type="evidence" value="ECO:0007669"/>
    <property type="project" value="UniProtKB-KW"/>
</dbReference>
<feature type="chain" id="PRO_5012725807" description="Cytochrome c domain-containing protein" evidence="4">
    <location>
        <begin position="19"/>
        <end position="211"/>
    </location>
</feature>
<evidence type="ECO:0000313" key="6">
    <source>
        <dbReference type="EMBL" id="SHJ06169.1"/>
    </source>
</evidence>
<evidence type="ECO:0000313" key="7">
    <source>
        <dbReference type="Proteomes" id="UP000184292"/>
    </source>
</evidence>
<keyword evidence="1 3" id="KW-0479">Metal-binding</keyword>
<dbReference type="STRING" id="1447782.SAMN05444417_2741"/>
<sequence>MRRLALACLLLLAAPALAQDVVLPEAGSVSREEGLAAFDRIHAVVSSPRCANCHVGPDNIPRWDGLGLGEDVPHGMNVTAGDSRIGVETLLCSTCHRTVEDGPIAERGAPPHVTTDWRLAPVEMQWHGRTAEEICAQLSDPDTNGGRDWIELAEHLDEDGGHGGFIAFGFDPGPGRAPAPGTLQEHIDDMLTWGAAGQPCPGPVGAVAVEE</sequence>
<dbReference type="Proteomes" id="UP000184292">
    <property type="component" value="Unassembled WGS sequence"/>
</dbReference>
<protein>
    <recommendedName>
        <fullName evidence="5">Cytochrome c domain-containing protein</fullName>
    </recommendedName>
</protein>
<accession>A0A1M6G8B8</accession>
<feature type="signal peptide" evidence="4">
    <location>
        <begin position="1"/>
        <end position="18"/>
    </location>
</feature>
<dbReference type="InterPro" id="IPR036280">
    <property type="entry name" value="Multihaem_cyt_sf"/>
</dbReference>
<keyword evidence="3" id="KW-0349">Heme</keyword>
<keyword evidence="2 3" id="KW-0408">Iron</keyword>
<feature type="domain" description="Cytochrome c" evidence="5">
    <location>
        <begin position="29"/>
        <end position="198"/>
    </location>
</feature>
<dbReference type="RefSeq" id="WP_073331652.1">
    <property type="nucleotide sequence ID" value="NZ_FQYO01000004.1"/>
</dbReference>
<gene>
    <name evidence="6" type="ORF">SAMN05444417_2741</name>
</gene>
<dbReference type="AlphaFoldDB" id="A0A1M6G8B8"/>
<name>A0A1M6G8B8_9RHOB</name>
<keyword evidence="7" id="KW-1185">Reference proteome</keyword>
<dbReference type="GO" id="GO:0020037">
    <property type="term" value="F:heme binding"/>
    <property type="evidence" value="ECO:0007669"/>
    <property type="project" value="InterPro"/>
</dbReference>
<reference evidence="6 7" key="1">
    <citation type="submission" date="2016-11" db="EMBL/GenBank/DDBJ databases">
        <authorList>
            <person name="Jaros S."/>
            <person name="Januszkiewicz K."/>
            <person name="Wedrychowicz H."/>
        </authorList>
    </citation>
    <scope>NUCLEOTIDE SEQUENCE [LARGE SCALE GENOMIC DNA]</scope>
    <source>
        <strain evidence="6 7">DSM 100565</strain>
    </source>
</reference>